<dbReference type="AlphaFoldDB" id="A0ABD3TXP1"/>
<feature type="signal peptide" evidence="1">
    <location>
        <begin position="1"/>
        <end position="32"/>
    </location>
</feature>
<dbReference type="InterPro" id="IPR048676">
    <property type="entry name" value="COMMD9_N"/>
</dbReference>
<proteinExistence type="predicted"/>
<evidence type="ECO:0000256" key="1">
    <source>
        <dbReference type="SAM" id="SignalP"/>
    </source>
</evidence>
<feature type="chain" id="PRO_5044880536" description="COMM domain-containing protein" evidence="1">
    <location>
        <begin position="33"/>
        <end position="212"/>
    </location>
</feature>
<dbReference type="PANTHER" id="PTHR15663:SF4">
    <property type="entry name" value="COMM DOMAIN-CONTAINING PROTEIN 9"/>
    <property type="match status" value="1"/>
</dbReference>
<dbReference type="Proteomes" id="UP001634394">
    <property type="component" value="Unassembled WGS sequence"/>
</dbReference>
<gene>
    <name evidence="3" type="ORF">ACJMK2_020011</name>
</gene>
<keyword evidence="1" id="KW-0732">Signal</keyword>
<reference evidence="3 4" key="1">
    <citation type="submission" date="2024-11" db="EMBL/GenBank/DDBJ databases">
        <title>Chromosome-level genome assembly of the freshwater bivalve Anodonta woodiana.</title>
        <authorList>
            <person name="Chen X."/>
        </authorList>
    </citation>
    <scope>NUCLEOTIDE SEQUENCE [LARGE SCALE GENOMIC DNA]</scope>
    <source>
        <strain evidence="3">MN2024</strain>
        <tissue evidence="3">Gills</tissue>
    </source>
</reference>
<dbReference type="InterPro" id="IPR017920">
    <property type="entry name" value="COMM"/>
</dbReference>
<dbReference type="Pfam" id="PF20923">
    <property type="entry name" value="COMMD9_HN"/>
    <property type="match status" value="1"/>
</dbReference>
<dbReference type="EMBL" id="JBJQND010000017">
    <property type="protein sequence ID" value="KAL3841924.1"/>
    <property type="molecule type" value="Genomic_DNA"/>
</dbReference>
<evidence type="ECO:0000313" key="3">
    <source>
        <dbReference type="EMBL" id="KAL3841924.1"/>
    </source>
</evidence>
<accession>A0ABD3TXP1</accession>
<dbReference type="InterPro" id="IPR037360">
    <property type="entry name" value="COMMD9"/>
</dbReference>
<dbReference type="Pfam" id="PF07258">
    <property type="entry name" value="COMM_domain"/>
    <property type="match status" value="1"/>
</dbReference>
<protein>
    <recommendedName>
        <fullName evidence="2">COMM domain-containing protein</fullName>
    </recommendedName>
</protein>
<evidence type="ECO:0000259" key="2">
    <source>
        <dbReference type="PROSITE" id="PS51269"/>
    </source>
</evidence>
<name>A0ABD3TXP1_SINWO</name>
<comment type="caution">
    <text evidence="3">The sequence shown here is derived from an EMBL/GenBank/DDBJ whole genome shotgun (WGS) entry which is preliminary data.</text>
</comment>
<evidence type="ECO:0000313" key="4">
    <source>
        <dbReference type="Proteomes" id="UP001634394"/>
    </source>
</evidence>
<feature type="domain" description="COMM" evidence="2">
    <location>
        <begin position="136"/>
        <end position="210"/>
    </location>
</feature>
<dbReference type="PANTHER" id="PTHR15663">
    <property type="entry name" value="COMM DOMAIN-CONTAINING PROTEIN 9"/>
    <property type="match status" value="1"/>
</dbReference>
<sequence length="212" mass="24189">METCSFMHTFMFIQILPIHLHIWLQLLKIASSKDVVVRICNEAFLYRDRRHFPDTVEKSVSQALKIQTNEAKQLLLALGTLLKSAVFQGSKDPVDLVKLFPDDFHKNLRDLLCKTVLENLAKWREQAINNQVSLPRLVDFDWRVDIKTASDSVARMSVPTCILQLQIQQSPSEVGIVPDMSDVNVELSKETLDTMLDGLTKIRDQLSSVAKR</sequence>
<dbReference type="PROSITE" id="PS51269">
    <property type="entry name" value="COMM"/>
    <property type="match status" value="1"/>
</dbReference>
<organism evidence="3 4">
    <name type="scientific">Sinanodonta woodiana</name>
    <name type="common">Chinese pond mussel</name>
    <name type="synonym">Anodonta woodiana</name>
    <dbReference type="NCBI Taxonomy" id="1069815"/>
    <lineage>
        <taxon>Eukaryota</taxon>
        <taxon>Metazoa</taxon>
        <taxon>Spiralia</taxon>
        <taxon>Lophotrochozoa</taxon>
        <taxon>Mollusca</taxon>
        <taxon>Bivalvia</taxon>
        <taxon>Autobranchia</taxon>
        <taxon>Heteroconchia</taxon>
        <taxon>Palaeoheterodonta</taxon>
        <taxon>Unionida</taxon>
        <taxon>Unionoidea</taxon>
        <taxon>Unionidae</taxon>
        <taxon>Unioninae</taxon>
        <taxon>Sinanodonta</taxon>
    </lineage>
</organism>
<keyword evidence="4" id="KW-1185">Reference proteome</keyword>